<sequence length="652" mass="71461">MTTAPLSASSSDPRAPRWGGLIRDIQLHRLTRVVAPAGYNKSAFATFIYDTVPRAHRITFSHAHTSLHGALTHLSQSLQLDHVQFELPGLLSSRARLSPSQFARVLQQDMAHPSLDGLMLILDDVHLLESNAAAVLVQIATAPTRRVNVVACVRHPDEFPADLHYGMPVVDITERELAYTADELRDVADHADPYGYPALAHAVRSGLSAGRYMRRLLALIDEDLLLELCRAALIPVWPLSPEQARTLDVRPLLVRDALAADLPIIRTDPTTEQYVPHPELAAALLAILKDNEQQFRDAHARLSRLSAANDPVLAVRHAMLARESDRAAEIAVEWLSRSDDVAGTLNDDLLLTLVPVETLLPPTLRLRLATTLSQHGQHTEALGILGSLRGQRTPDAADPEEVHLGFARVYAATGAYAKAFEEIQQAVVSERPFIRAFAAHLVITMHARSGEEQVARNVGSLDDARRWSESALQQLSRQDTASTDAELMALCVQVYLGHWEERSMLHLRARLELLLLREQFEHPETGHALLLLHRLMTDHGLGTLAVSPLESARRLLALTPDAQAALLCAEAREALRQADPESAAGTLLVARESFQGTDPYLRTEIELLLTCALYTLADTPADVLQQAARTYAVAAAATPRRGINSAVQACAP</sequence>
<protein>
    <recommendedName>
        <fullName evidence="4">MalT-like TPR region domain-containing protein</fullName>
    </recommendedName>
</protein>
<gene>
    <name evidence="1" type="ORF">ACFP90_26910</name>
    <name evidence="2" type="ORF">ACFP90_28275</name>
</gene>
<evidence type="ECO:0000313" key="1">
    <source>
        <dbReference type="EMBL" id="MFC6663647.1"/>
    </source>
</evidence>
<dbReference type="Proteomes" id="UP001596317">
    <property type="component" value="Unassembled WGS sequence"/>
</dbReference>
<accession>A0ABW1ZSD3</accession>
<organism evidence="2 3">
    <name type="scientific">Deinococcus multiflagellatus</name>
    <dbReference type="NCBI Taxonomy" id="1656887"/>
    <lineage>
        <taxon>Bacteria</taxon>
        <taxon>Thermotogati</taxon>
        <taxon>Deinococcota</taxon>
        <taxon>Deinococci</taxon>
        <taxon>Deinococcales</taxon>
        <taxon>Deinococcaceae</taxon>
        <taxon>Deinococcus</taxon>
    </lineage>
</organism>
<keyword evidence="3" id="KW-1185">Reference proteome</keyword>
<reference evidence="2" key="1">
    <citation type="journal article" date="2014" name="Int. J. Syst. Evol. Microbiol.">
        <title>Complete genome of a new Firmicutes species belonging to the dominant human colonic microbiota ('Ruminococcus bicirculans') reveals two chromosomes and a selective capacity to utilize plant glucans.</title>
        <authorList>
            <consortium name="NISC Comparative Sequencing Program"/>
            <person name="Wegmann U."/>
            <person name="Louis P."/>
            <person name="Goesmann A."/>
            <person name="Henrissat B."/>
            <person name="Duncan S.H."/>
            <person name="Flint H.J."/>
        </authorList>
    </citation>
    <scope>NUCLEOTIDE SEQUENCE</scope>
    <source>
        <strain evidence="2">NBRC 112888</strain>
    </source>
</reference>
<comment type="caution">
    <text evidence="2">The sequence shown here is derived from an EMBL/GenBank/DDBJ whole genome shotgun (WGS) entry which is preliminary data.</text>
</comment>
<evidence type="ECO:0008006" key="4">
    <source>
        <dbReference type="Google" id="ProtNLM"/>
    </source>
</evidence>
<dbReference type="RefSeq" id="WP_380059303.1">
    <property type="nucleotide sequence ID" value="NZ_JBHSWB010000004.1"/>
</dbReference>
<proteinExistence type="predicted"/>
<dbReference type="EMBL" id="JBHSWB010000004">
    <property type="protein sequence ID" value="MFC6663647.1"/>
    <property type="molecule type" value="Genomic_DNA"/>
</dbReference>
<name>A0ABW1ZSD3_9DEIO</name>
<evidence type="ECO:0000313" key="2">
    <source>
        <dbReference type="EMBL" id="MFC6663894.1"/>
    </source>
</evidence>
<reference evidence="3" key="2">
    <citation type="journal article" date="2019" name="Int. J. Syst. Evol. Microbiol.">
        <title>The Global Catalogue of Microorganisms (GCM) 10K type strain sequencing project: providing services to taxonomists for standard genome sequencing and annotation.</title>
        <authorList>
            <consortium name="The Broad Institute Genomics Platform"/>
            <consortium name="The Broad Institute Genome Sequencing Center for Infectious Disease"/>
            <person name="Wu L."/>
            <person name="Ma J."/>
        </authorList>
    </citation>
    <scope>NUCLEOTIDE SEQUENCE [LARGE SCALE GENOMIC DNA]</scope>
    <source>
        <strain evidence="3">CCUG 63830</strain>
    </source>
</reference>
<reference evidence="2" key="3">
    <citation type="submission" date="2024-09" db="EMBL/GenBank/DDBJ databases">
        <authorList>
            <person name="Sun Q."/>
            <person name="Mori K."/>
        </authorList>
    </citation>
    <scope>NUCLEOTIDE SEQUENCE</scope>
    <source>
        <strain evidence="2">NBRC 112888</strain>
    </source>
</reference>
<evidence type="ECO:0000313" key="3">
    <source>
        <dbReference type="Proteomes" id="UP001596317"/>
    </source>
</evidence>
<dbReference type="EMBL" id="JBHSWB010000004">
    <property type="protein sequence ID" value="MFC6663894.1"/>
    <property type="molecule type" value="Genomic_DNA"/>
</dbReference>